<evidence type="ECO:0000313" key="10">
    <source>
        <dbReference type="Proteomes" id="UP000006900"/>
    </source>
</evidence>
<keyword evidence="3" id="KW-1003">Cell membrane</keyword>
<dbReference type="InterPro" id="IPR021368">
    <property type="entry name" value="T7SS_EccE"/>
</dbReference>
<evidence type="ECO:0000256" key="6">
    <source>
        <dbReference type="ARBA" id="ARBA00023136"/>
    </source>
</evidence>
<keyword evidence="6 7" id="KW-0472">Membrane</keyword>
<dbReference type="InterPro" id="IPR050051">
    <property type="entry name" value="EccE_dom"/>
</dbReference>
<accession>A0A0H3MWK1</accession>
<dbReference type="KEGG" id="mlb:MLBr02527"/>
<keyword evidence="5 7" id="KW-1133">Transmembrane helix</keyword>
<evidence type="ECO:0000259" key="8">
    <source>
        <dbReference type="Pfam" id="PF11203"/>
    </source>
</evidence>
<comment type="subcellular location">
    <subcellularLocation>
        <location evidence="1">Cell membrane</location>
    </subcellularLocation>
</comment>
<feature type="domain" description="Type VII secretion system protein EccE" evidence="8">
    <location>
        <begin position="137"/>
        <end position="221"/>
    </location>
</feature>
<evidence type="ECO:0000256" key="7">
    <source>
        <dbReference type="SAM" id="Phobius"/>
    </source>
</evidence>
<organism evidence="9 10">
    <name type="scientific">Mycobacterium leprae (strain Br4923)</name>
    <dbReference type="NCBI Taxonomy" id="561304"/>
    <lineage>
        <taxon>Bacteria</taxon>
        <taxon>Bacillati</taxon>
        <taxon>Actinomycetota</taxon>
        <taxon>Actinomycetes</taxon>
        <taxon>Mycobacteriales</taxon>
        <taxon>Mycobacteriaceae</taxon>
        <taxon>Mycobacterium</taxon>
    </lineage>
</organism>
<dbReference type="EMBL" id="FM211192">
    <property type="protein sequence ID" value="CAR72626.1"/>
    <property type="molecule type" value="Genomic_DNA"/>
</dbReference>
<evidence type="ECO:0000256" key="5">
    <source>
        <dbReference type="ARBA" id="ARBA00022989"/>
    </source>
</evidence>
<dbReference type="AlphaFoldDB" id="A0A0H3MWK1"/>
<evidence type="ECO:0000256" key="3">
    <source>
        <dbReference type="ARBA" id="ARBA00022475"/>
    </source>
</evidence>
<proteinExistence type="inferred from homology"/>
<evidence type="ECO:0000256" key="2">
    <source>
        <dbReference type="ARBA" id="ARBA00007759"/>
    </source>
</evidence>
<dbReference type="Pfam" id="PF11203">
    <property type="entry name" value="EccE"/>
    <property type="match status" value="1"/>
</dbReference>
<protein>
    <submittedName>
        <fullName evidence="9">Conserved membrane protein</fullName>
    </submittedName>
</protein>
<dbReference type="NCBIfam" id="TIGR03923">
    <property type="entry name" value="T7SS_EccE"/>
    <property type="match status" value="1"/>
</dbReference>
<evidence type="ECO:0000313" key="9">
    <source>
        <dbReference type="EMBL" id="CAR72626.1"/>
    </source>
</evidence>
<name>A0A0H3MWK1_MYCLB</name>
<dbReference type="HOGENOM" id="CLU_079041_0_0_11"/>
<reference evidence="9 10" key="1">
    <citation type="journal article" date="2009" name="Nat. Genet.">
        <title>Comparative genomic and phylogeographic analysis of Mycobacterium leprae.</title>
        <authorList>
            <person name="Monot M."/>
            <person name="Honore N."/>
            <person name="Garnier T."/>
            <person name="Zidane N."/>
            <person name="Sherafi D."/>
            <person name="Paniz-Mondolfi A."/>
            <person name="Matsuoka M."/>
            <person name="Taylor G.M."/>
            <person name="Donoghue H.D."/>
            <person name="Bouwman A."/>
            <person name="Mays S."/>
            <person name="Watson C."/>
            <person name="Lockwood D."/>
            <person name="Khamispour A."/>
            <person name="Dowlati Y."/>
            <person name="Jianping S."/>
            <person name="Rea T.H."/>
            <person name="Vera-Cabrera L."/>
            <person name="Stefani M.M."/>
            <person name="Banu S."/>
            <person name="Macdonald M."/>
            <person name="Sapkota B.R."/>
            <person name="Spencer J.S."/>
            <person name="Thomas J."/>
            <person name="Harshman K."/>
            <person name="Singh P."/>
            <person name="Busso P."/>
            <person name="Gattiker A."/>
            <person name="Rougemont J."/>
            <person name="Brennan P.J."/>
            <person name="Cole S.T."/>
        </authorList>
    </citation>
    <scope>NUCLEOTIDE SEQUENCE [LARGE SCALE GENOMIC DNA]</scope>
    <source>
        <strain evidence="10">Br4923</strain>
    </source>
</reference>
<gene>
    <name evidence="9" type="ordered locus">MLBr02527</name>
</gene>
<dbReference type="GO" id="GO:0005886">
    <property type="term" value="C:plasma membrane"/>
    <property type="evidence" value="ECO:0007669"/>
    <property type="project" value="UniProtKB-SubCell"/>
</dbReference>
<evidence type="ECO:0000256" key="4">
    <source>
        <dbReference type="ARBA" id="ARBA00022692"/>
    </source>
</evidence>
<dbReference type="Proteomes" id="UP000006900">
    <property type="component" value="Chromosome"/>
</dbReference>
<comment type="similarity">
    <text evidence="2">Belongs to the EccE family.</text>
</comment>
<sequence>MSAHRSRPAAMWPGSSRITLALLAVMPALMAYPWWFTRSYWLLGIVALVVVVLFGWWRGLYLTTILRRRLAMMWRRGRPVSASGSATRTTVLLRLGPPVGGSDVIPLPLITRYLNCYGIRADSIRITSRNNESDGALCETWIGLTVSAAKNLAALQARSSRIPLQETAQVAARRLADHLREIGWEVSLAVPDGIPRLITAAGDETWRGMQQGSDYLTAYRVNVDDELPGTLDAVRLYPARETWTALEIACPDSSSNRNTIAAACAFLTDTAPQGAAPLAGLTPQHGNHRPALAVLDLFSAQRLDGHTDTDADLLTRLRWPAPAAGVSSCTATRSPAVSA</sequence>
<feature type="transmembrane region" description="Helical" evidence="7">
    <location>
        <begin position="41"/>
        <end position="66"/>
    </location>
</feature>
<evidence type="ECO:0000256" key="1">
    <source>
        <dbReference type="ARBA" id="ARBA00004236"/>
    </source>
</evidence>
<keyword evidence="4 7" id="KW-0812">Transmembrane</keyword>